<protein>
    <submittedName>
        <fullName evidence="1">Uncharacterized protein</fullName>
    </submittedName>
</protein>
<proteinExistence type="predicted"/>
<name>A0A256GQG4_9HYPH</name>
<gene>
    <name evidence="1" type="ORF">CEV34_0897</name>
</gene>
<reference evidence="1 2" key="1">
    <citation type="submission" date="2017-07" db="EMBL/GenBank/DDBJ databases">
        <title>Phylogenetic study on the rhizospheric bacterium Ochrobactrum sp. A44.</title>
        <authorList>
            <person name="Krzyzanowska D.M."/>
            <person name="Ossowicki A."/>
            <person name="Rajewska M."/>
            <person name="Maciag T."/>
            <person name="Kaczynski Z."/>
            <person name="Czerwicka M."/>
            <person name="Jafra S."/>
        </authorList>
    </citation>
    <scope>NUCLEOTIDE SEQUENCE [LARGE SCALE GENOMIC DNA]</scope>
    <source>
        <strain evidence="1 2">CCUG 30717</strain>
    </source>
</reference>
<dbReference type="AlphaFoldDB" id="A0A256GQG4"/>
<accession>A0A256GQG4</accession>
<evidence type="ECO:0000313" key="2">
    <source>
        <dbReference type="Proteomes" id="UP000216188"/>
    </source>
</evidence>
<organism evidence="1 2">
    <name type="scientific">Brucella pseudogrignonensis</name>
    <dbReference type="NCBI Taxonomy" id="419475"/>
    <lineage>
        <taxon>Bacteria</taxon>
        <taxon>Pseudomonadati</taxon>
        <taxon>Pseudomonadota</taxon>
        <taxon>Alphaproteobacteria</taxon>
        <taxon>Hyphomicrobiales</taxon>
        <taxon>Brucellaceae</taxon>
        <taxon>Brucella/Ochrobactrum group</taxon>
        <taxon>Brucella</taxon>
    </lineage>
</organism>
<comment type="caution">
    <text evidence="1">The sequence shown here is derived from an EMBL/GenBank/DDBJ whole genome shotgun (WGS) entry which is preliminary data.</text>
</comment>
<dbReference type="EMBL" id="NNRM01000012">
    <property type="protein sequence ID" value="OYR28821.1"/>
    <property type="molecule type" value="Genomic_DNA"/>
</dbReference>
<dbReference type="Proteomes" id="UP000216188">
    <property type="component" value="Unassembled WGS sequence"/>
</dbReference>
<sequence>MPKGMMMAISRRHILYWGMFGRKPAHFTALPASLELV</sequence>
<evidence type="ECO:0000313" key="1">
    <source>
        <dbReference type="EMBL" id="OYR28821.1"/>
    </source>
</evidence>
<keyword evidence="2" id="KW-1185">Reference proteome</keyword>